<evidence type="ECO:0000313" key="1">
    <source>
        <dbReference type="EMBL" id="MCU7551978.1"/>
    </source>
</evidence>
<sequence length="232" mass="25947">MEALLATILVLVVTDHNIVLAADSKKTSLGSEGVVKNETMDKIYRVHDYFYAIAGLDSSGDGSFSVHAILNRILQQYSDLEQVIQEILAQLPYALKDFFSGLKARSPEVFGQYQKYSASGGEIVIIKRVGKIPTLYLLDYRIIDESTMKIVMNTWKADTSTMKEKAQCFWRAIGSTSFLSGRHPSDEEMSLHAKEKAREIIEEGIRVYPDFVGGPVKIVSMEMEGESGMVEY</sequence>
<gene>
    <name evidence="1" type="ORF">OCK74_22855</name>
</gene>
<name>A0A9X3BK13_9BACT</name>
<reference evidence="1" key="1">
    <citation type="submission" date="2022-09" db="EMBL/GenBank/DDBJ databases">
        <authorList>
            <person name="Yuan C."/>
            <person name="Ke Z."/>
        </authorList>
    </citation>
    <scope>NUCLEOTIDE SEQUENCE</scope>
    <source>
        <strain evidence="1">LB-8</strain>
    </source>
</reference>
<accession>A0A9X3BK13</accession>
<reference evidence="1" key="2">
    <citation type="submission" date="2023-04" db="EMBL/GenBank/DDBJ databases">
        <title>Paracnuella aquatica gen. nov., sp. nov., a member of the family Chitinophagaceae isolated from a hot spring.</title>
        <authorList>
            <person name="Wang C."/>
        </authorList>
    </citation>
    <scope>NUCLEOTIDE SEQUENCE</scope>
    <source>
        <strain evidence="1">LB-8</strain>
    </source>
</reference>
<dbReference type="RefSeq" id="WP_279299415.1">
    <property type="nucleotide sequence ID" value="NZ_JAOTIF010000026.1"/>
</dbReference>
<organism evidence="1 2">
    <name type="scientific">Paraflavisolibacter caeni</name>
    <dbReference type="NCBI Taxonomy" id="2982496"/>
    <lineage>
        <taxon>Bacteria</taxon>
        <taxon>Pseudomonadati</taxon>
        <taxon>Bacteroidota</taxon>
        <taxon>Chitinophagia</taxon>
        <taxon>Chitinophagales</taxon>
        <taxon>Chitinophagaceae</taxon>
        <taxon>Paraflavisolibacter</taxon>
    </lineage>
</organism>
<protein>
    <submittedName>
        <fullName evidence="1">Uncharacterized protein</fullName>
    </submittedName>
</protein>
<dbReference type="AlphaFoldDB" id="A0A9X3BK13"/>
<evidence type="ECO:0000313" key="2">
    <source>
        <dbReference type="Proteomes" id="UP001155483"/>
    </source>
</evidence>
<keyword evidence="2" id="KW-1185">Reference proteome</keyword>
<dbReference type="Proteomes" id="UP001155483">
    <property type="component" value="Unassembled WGS sequence"/>
</dbReference>
<comment type="caution">
    <text evidence="1">The sequence shown here is derived from an EMBL/GenBank/DDBJ whole genome shotgun (WGS) entry which is preliminary data.</text>
</comment>
<dbReference type="EMBL" id="JAOTIF010000026">
    <property type="protein sequence ID" value="MCU7551978.1"/>
    <property type="molecule type" value="Genomic_DNA"/>
</dbReference>
<proteinExistence type="predicted"/>